<feature type="DNA-binding region" description="OmpR/PhoB-type" evidence="7">
    <location>
        <begin position="134"/>
        <end position="207"/>
    </location>
</feature>
<evidence type="ECO:0000256" key="3">
    <source>
        <dbReference type="ARBA" id="ARBA00023015"/>
    </source>
</evidence>
<dbReference type="AlphaFoldDB" id="A0A938BNI9"/>
<keyword evidence="4 7" id="KW-0238">DNA-binding</keyword>
<dbReference type="InterPro" id="IPR001867">
    <property type="entry name" value="OmpR/PhoB-type_DNA-bd"/>
</dbReference>
<evidence type="ECO:0000256" key="7">
    <source>
        <dbReference type="PROSITE-ProRule" id="PRU01091"/>
    </source>
</evidence>
<keyword evidence="3" id="KW-0805">Transcription regulation</keyword>
<dbReference type="EMBL" id="VGJX01000476">
    <property type="protein sequence ID" value="MBM3275180.1"/>
    <property type="molecule type" value="Genomic_DNA"/>
</dbReference>
<dbReference type="GO" id="GO:0000976">
    <property type="term" value="F:transcription cis-regulatory region binding"/>
    <property type="evidence" value="ECO:0007669"/>
    <property type="project" value="TreeGrafter"/>
</dbReference>
<sequence>MRTRILVLEDEAPVLQGLLDLLAAKGFDVVSATTGPEGLTKAAAARPDLILLDIMLPGLSGYDILRTLRAEGTDTPVVMITAKGAEIDKVLAFELGVDDYVTKPFSILELLGRIQAVLRRTRSGRAVGMAQVPAGPVRHGAADVDFARLTVKRNGRELAVSPRAFEVLKALAAADGQPMSRDDLIDAVFGRDQVVNHRTIDNLVVKL</sequence>
<dbReference type="PANTHER" id="PTHR48111:SF4">
    <property type="entry name" value="DNA-BINDING DUAL TRANSCRIPTIONAL REGULATOR OMPR"/>
    <property type="match status" value="1"/>
</dbReference>
<dbReference type="Gene3D" id="1.10.10.10">
    <property type="entry name" value="Winged helix-like DNA-binding domain superfamily/Winged helix DNA-binding domain"/>
    <property type="match status" value="1"/>
</dbReference>
<feature type="domain" description="Response regulatory" evidence="8">
    <location>
        <begin position="4"/>
        <end position="118"/>
    </location>
</feature>
<keyword evidence="5" id="KW-0804">Transcription</keyword>
<proteinExistence type="predicted"/>
<dbReference type="SUPFAM" id="SSF46894">
    <property type="entry name" value="C-terminal effector domain of the bipartite response regulators"/>
    <property type="match status" value="1"/>
</dbReference>
<dbReference type="Gene3D" id="3.40.50.2300">
    <property type="match status" value="1"/>
</dbReference>
<dbReference type="GO" id="GO:0005829">
    <property type="term" value="C:cytosol"/>
    <property type="evidence" value="ECO:0007669"/>
    <property type="project" value="TreeGrafter"/>
</dbReference>
<dbReference type="CDD" id="cd17574">
    <property type="entry name" value="REC_OmpR"/>
    <property type="match status" value="1"/>
</dbReference>
<evidence type="ECO:0000259" key="8">
    <source>
        <dbReference type="PROSITE" id="PS50110"/>
    </source>
</evidence>
<dbReference type="PANTHER" id="PTHR48111">
    <property type="entry name" value="REGULATOR OF RPOS"/>
    <property type="match status" value="1"/>
</dbReference>
<dbReference type="InterPro" id="IPR039420">
    <property type="entry name" value="WalR-like"/>
</dbReference>
<protein>
    <submittedName>
        <fullName evidence="10">Response regulator transcription factor</fullName>
    </submittedName>
</protein>
<evidence type="ECO:0000259" key="9">
    <source>
        <dbReference type="PROSITE" id="PS51755"/>
    </source>
</evidence>
<dbReference type="InterPro" id="IPR036388">
    <property type="entry name" value="WH-like_DNA-bd_sf"/>
</dbReference>
<keyword evidence="1 6" id="KW-0597">Phosphoprotein</keyword>
<dbReference type="GO" id="GO:0000156">
    <property type="term" value="F:phosphorelay response regulator activity"/>
    <property type="evidence" value="ECO:0007669"/>
    <property type="project" value="TreeGrafter"/>
</dbReference>
<dbReference type="SUPFAM" id="SSF52172">
    <property type="entry name" value="CheY-like"/>
    <property type="match status" value="1"/>
</dbReference>
<dbReference type="SMART" id="SM00448">
    <property type="entry name" value="REC"/>
    <property type="match status" value="1"/>
</dbReference>
<dbReference type="Pfam" id="PF00486">
    <property type="entry name" value="Trans_reg_C"/>
    <property type="match status" value="1"/>
</dbReference>
<dbReference type="Gene3D" id="6.10.250.690">
    <property type="match status" value="1"/>
</dbReference>
<dbReference type="FunFam" id="3.40.50.2300:FF:000001">
    <property type="entry name" value="DNA-binding response regulator PhoB"/>
    <property type="match status" value="1"/>
</dbReference>
<evidence type="ECO:0000256" key="6">
    <source>
        <dbReference type="PROSITE-ProRule" id="PRU00169"/>
    </source>
</evidence>
<gene>
    <name evidence="10" type="ORF">FJZ00_08495</name>
</gene>
<feature type="non-terminal residue" evidence="10">
    <location>
        <position position="207"/>
    </location>
</feature>
<feature type="domain" description="OmpR/PhoB-type" evidence="9">
    <location>
        <begin position="134"/>
        <end position="207"/>
    </location>
</feature>
<keyword evidence="2" id="KW-0902">Two-component regulatory system</keyword>
<name>A0A938BNI9_9BACT</name>
<evidence type="ECO:0000256" key="5">
    <source>
        <dbReference type="ARBA" id="ARBA00023163"/>
    </source>
</evidence>
<dbReference type="Proteomes" id="UP000703893">
    <property type="component" value="Unassembled WGS sequence"/>
</dbReference>
<dbReference type="CDD" id="cd00383">
    <property type="entry name" value="trans_reg_C"/>
    <property type="match status" value="1"/>
</dbReference>
<evidence type="ECO:0000256" key="2">
    <source>
        <dbReference type="ARBA" id="ARBA00023012"/>
    </source>
</evidence>
<dbReference type="InterPro" id="IPR011006">
    <property type="entry name" value="CheY-like_superfamily"/>
</dbReference>
<reference evidence="10 11" key="1">
    <citation type="submission" date="2019-03" db="EMBL/GenBank/DDBJ databases">
        <title>Lake Tanganyika Metagenome-Assembled Genomes (MAGs).</title>
        <authorList>
            <person name="Tran P."/>
        </authorList>
    </citation>
    <scope>NUCLEOTIDE SEQUENCE [LARGE SCALE GENOMIC DNA]</scope>
    <source>
        <strain evidence="10">K_DeepCast_65m_m2_236</strain>
    </source>
</reference>
<organism evidence="10 11">
    <name type="scientific">Candidatus Tanganyikabacteria bacterium</name>
    <dbReference type="NCBI Taxonomy" id="2961651"/>
    <lineage>
        <taxon>Bacteria</taxon>
        <taxon>Bacillati</taxon>
        <taxon>Candidatus Sericytochromatia</taxon>
        <taxon>Candidatus Tanganyikabacteria</taxon>
    </lineage>
</organism>
<evidence type="ECO:0000256" key="1">
    <source>
        <dbReference type="ARBA" id="ARBA00022553"/>
    </source>
</evidence>
<dbReference type="Pfam" id="PF00072">
    <property type="entry name" value="Response_reg"/>
    <property type="match status" value="1"/>
</dbReference>
<comment type="caution">
    <text evidence="10">The sequence shown here is derived from an EMBL/GenBank/DDBJ whole genome shotgun (WGS) entry which is preliminary data.</text>
</comment>
<dbReference type="GO" id="GO:0006355">
    <property type="term" value="P:regulation of DNA-templated transcription"/>
    <property type="evidence" value="ECO:0007669"/>
    <property type="project" value="InterPro"/>
</dbReference>
<evidence type="ECO:0000313" key="11">
    <source>
        <dbReference type="Proteomes" id="UP000703893"/>
    </source>
</evidence>
<dbReference type="GO" id="GO:0032993">
    <property type="term" value="C:protein-DNA complex"/>
    <property type="evidence" value="ECO:0007669"/>
    <property type="project" value="TreeGrafter"/>
</dbReference>
<dbReference type="PROSITE" id="PS51755">
    <property type="entry name" value="OMPR_PHOB"/>
    <property type="match status" value="1"/>
</dbReference>
<evidence type="ECO:0000313" key="10">
    <source>
        <dbReference type="EMBL" id="MBM3275180.1"/>
    </source>
</evidence>
<dbReference type="InterPro" id="IPR001789">
    <property type="entry name" value="Sig_transdc_resp-reg_receiver"/>
</dbReference>
<feature type="modified residue" description="4-aspartylphosphate" evidence="6">
    <location>
        <position position="53"/>
    </location>
</feature>
<dbReference type="PROSITE" id="PS50110">
    <property type="entry name" value="RESPONSE_REGULATORY"/>
    <property type="match status" value="1"/>
</dbReference>
<accession>A0A938BNI9</accession>
<dbReference type="InterPro" id="IPR016032">
    <property type="entry name" value="Sig_transdc_resp-reg_C-effctor"/>
</dbReference>
<evidence type="ECO:0000256" key="4">
    <source>
        <dbReference type="ARBA" id="ARBA00023125"/>
    </source>
</evidence>